<dbReference type="EMBL" id="KR029585">
    <property type="protein sequence ID" value="AKH46602.1"/>
    <property type="molecule type" value="Genomic_DNA"/>
</dbReference>
<reference evidence="2" key="1">
    <citation type="journal article" date="2015" name="Front. Microbiol.">
        <title>Combining genomic sequencing methods to explore viral diversity and reveal potential virus-host interactions.</title>
        <authorList>
            <person name="Chow C.E."/>
            <person name="Winget D.M."/>
            <person name="White R.A.III."/>
            <person name="Hallam S.J."/>
            <person name="Suttle C.A."/>
        </authorList>
    </citation>
    <scope>NUCLEOTIDE SEQUENCE</scope>
    <source>
        <strain evidence="2">Anoxic2_1</strain>
    </source>
</reference>
<proteinExistence type="predicted"/>
<accession>A0A0F7L4Z5</accession>
<feature type="compositionally biased region" description="Basic residues" evidence="1">
    <location>
        <begin position="86"/>
        <end position="100"/>
    </location>
</feature>
<evidence type="ECO:0000313" key="2">
    <source>
        <dbReference type="EMBL" id="AKH46602.1"/>
    </source>
</evidence>
<organism evidence="2">
    <name type="scientific">uncultured marine virus</name>
    <dbReference type="NCBI Taxonomy" id="186617"/>
    <lineage>
        <taxon>Viruses</taxon>
        <taxon>environmental samples</taxon>
    </lineage>
</organism>
<feature type="compositionally biased region" description="Gly residues" evidence="1">
    <location>
        <begin position="107"/>
        <end position="117"/>
    </location>
</feature>
<feature type="region of interest" description="Disordered" evidence="1">
    <location>
        <begin position="1"/>
        <end position="117"/>
    </location>
</feature>
<feature type="compositionally biased region" description="Basic and acidic residues" evidence="1">
    <location>
        <begin position="32"/>
        <end position="46"/>
    </location>
</feature>
<sequence length="117" mass="12413">MENIRGRSTGGSLCRSGSVRKAGVGANRGHARREPGVHRCAPRDQKTGWVRQSYWSRRSPPSCASRTRSARSSAGGATEDDMGDRRHSHAAHRGGWRGVRHGSPVELGGGPRGSSGG</sequence>
<reference evidence="2" key="2">
    <citation type="submission" date="2015-03" db="EMBL/GenBank/DDBJ databases">
        <authorList>
            <person name="Chow C.-E.T."/>
            <person name="Winget D.M."/>
            <person name="White R.A.III."/>
            <person name="Hallam S.J."/>
            <person name="Suttle C.A."/>
        </authorList>
    </citation>
    <scope>NUCLEOTIDE SEQUENCE</scope>
    <source>
        <strain evidence="2">Anoxic2_1</strain>
    </source>
</reference>
<name>A0A0F7L4Z5_9VIRU</name>
<evidence type="ECO:0000256" key="1">
    <source>
        <dbReference type="SAM" id="MobiDB-lite"/>
    </source>
</evidence>
<feature type="compositionally biased region" description="Low complexity" evidence="1">
    <location>
        <begin position="56"/>
        <end position="77"/>
    </location>
</feature>
<protein>
    <submittedName>
        <fullName evidence="2">Uncharacterized protein</fullName>
    </submittedName>
</protein>